<proteinExistence type="predicted"/>
<dbReference type="EMBL" id="MFYX01000153">
    <property type="protein sequence ID" value="OGK00129.1"/>
    <property type="molecule type" value="Genomic_DNA"/>
</dbReference>
<dbReference type="SUPFAM" id="SSF50998">
    <property type="entry name" value="Quinoprotein alcohol dehydrogenase-like"/>
    <property type="match status" value="1"/>
</dbReference>
<comment type="caution">
    <text evidence="2">The sequence shown here is derived from an EMBL/GenBank/DDBJ whole genome shotgun (WGS) entry which is preliminary data.</text>
</comment>
<dbReference type="AlphaFoldDB" id="A0A1F7F0F2"/>
<organism evidence="2 3">
    <name type="scientific">Candidatus Raymondbacteria bacterium RIFOXYD12_FULL_49_13</name>
    <dbReference type="NCBI Taxonomy" id="1817890"/>
    <lineage>
        <taxon>Bacteria</taxon>
        <taxon>Raymondiibacteriota</taxon>
    </lineage>
</organism>
<dbReference type="Proteomes" id="UP000179243">
    <property type="component" value="Unassembled WGS sequence"/>
</dbReference>
<evidence type="ECO:0008006" key="4">
    <source>
        <dbReference type="Google" id="ProtNLM"/>
    </source>
</evidence>
<dbReference type="PANTHER" id="PTHR42754:SF1">
    <property type="entry name" value="LIPOPROTEIN"/>
    <property type="match status" value="1"/>
</dbReference>
<feature type="chain" id="PRO_5009528314" description="Bulb-type lectin domain-containing protein" evidence="1">
    <location>
        <begin position="21"/>
        <end position="393"/>
    </location>
</feature>
<keyword evidence="1" id="KW-0732">Signal</keyword>
<gene>
    <name evidence="2" type="ORF">A2519_22035</name>
</gene>
<reference evidence="2 3" key="1">
    <citation type="journal article" date="2016" name="Nat. Commun.">
        <title>Thousands of microbial genomes shed light on interconnected biogeochemical processes in an aquifer system.</title>
        <authorList>
            <person name="Anantharaman K."/>
            <person name="Brown C.T."/>
            <person name="Hug L.A."/>
            <person name="Sharon I."/>
            <person name="Castelle C.J."/>
            <person name="Probst A.J."/>
            <person name="Thomas B.C."/>
            <person name="Singh A."/>
            <person name="Wilkins M.J."/>
            <person name="Karaoz U."/>
            <person name="Brodie E.L."/>
            <person name="Williams K.H."/>
            <person name="Hubbard S.S."/>
            <person name="Banfield J.F."/>
        </authorList>
    </citation>
    <scope>NUCLEOTIDE SEQUENCE [LARGE SCALE GENOMIC DNA]</scope>
</reference>
<protein>
    <recommendedName>
        <fullName evidence="4">Bulb-type lectin domain-containing protein</fullName>
    </recommendedName>
</protein>
<dbReference type="PANTHER" id="PTHR42754">
    <property type="entry name" value="ENDOGLUCANASE"/>
    <property type="match status" value="1"/>
</dbReference>
<evidence type="ECO:0000313" key="3">
    <source>
        <dbReference type="Proteomes" id="UP000179243"/>
    </source>
</evidence>
<accession>A0A1F7F0F2</accession>
<name>A0A1F7F0F2_UNCRA</name>
<evidence type="ECO:0000256" key="1">
    <source>
        <dbReference type="SAM" id="SignalP"/>
    </source>
</evidence>
<dbReference type="InterPro" id="IPR011047">
    <property type="entry name" value="Quinoprotein_ADH-like_sf"/>
</dbReference>
<sequence length="393" mass="43486">MHILPAIIGLLLPWCMVSNAQEPDTSWTKAYPKSVLEAKTGDQDDLRAHSVTETYDHGFAFTGHCCCHHCRGDLYVVRTDSLGGILWTERYNDDEDNWNEVGNCIRETHDRGFIIVGVVIEFAQTMGSKMWMVKIDSAGNRLWSKKFGGSAYHDYSSAHSVQETYDNGFIIAGYEKLNGSAKNSEVFLVRTNALGDTLWTKRFGGNKNDGARCVRETRDSGFVLCGFSNSFGDGSSDVYIIRTDRTGNVLWSKTFGKREISDGGFSIVETADHGFALVGQTNDYQDVYLIKTDSAGEMVWENEIGSDTTAETGRDIREVPGSGYIIGGHTAPEDTKGYILRTDANGQEVWSKTFSSYMDCAIYSIELTSDGGVVAAGRHRGKEEAYIIKFSGR</sequence>
<feature type="signal peptide" evidence="1">
    <location>
        <begin position="1"/>
        <end position="20"/>
    </location>
</feature>
<evidence type="ECO:0000313" key="2">
    <source>
        <dbReference type="EMBL" id="OGK00129.1"/>
    </source>
</evidence>